<reference evidence="1" key="2">
    <citation type="journal article" date="2015" name="Data Brief">
        <title>Shoot transcriptome of the giant reed, Arundo donax.</title>
        <authorList>
            <person name="Barrero R.A."/>
            <person name="Guerrero F.D."/>
            <person name="Moolhuijzen P."/>
            <person name="Goolsby J.A."/>
            <person name="Tidwell J."/>
            <person name="Bellgard S.E."/>
            <person name="Bellgard M.I."/>
        </authorList>
    </citation>
    <scope>NUCLEOTIDE SEQUENCE</scope>
    <source>
        <tissue evidence="1">Shoot tissue taken approximately 20 cm above the soil surface</tissue>
    </source>
</reference>
<reference evidence="1" key="1">
    <citation type="submission" date="2014-09" db="EMBL/GenBank/DDBJ databases">
        <authorList>
            <person name="Magalhaes I.L.F."/>
            <person name="Oliveira U."/>
            <person name="Santos F.R."/>
            <person name="Vidigal T.H.D.A."/>
            <person name="Brescovit A.D."/>
            <person name="Santos A.J."/>
        </authorList>
    </citation>
    <scope>NUCLEOTIDE SEQUENCE</scope>
    <source>
        <tissue evidence="1">Shoot tissue taken approximately 20 cm above the soil surface</tissue>
    </source>
</reference>
<dbReference type="AlphaFoldDB" id="A0A0A9CRL0"/>
<evidence type="ECO:0000313" key="1">
    <source>
        <dbReference type="EMBL" id="JAD78984.1"/>
    </source>
</evidence>
<dbReference type="EMBL" id="GBRH01218911">
    <property type="protein sequence ID" value="JAD78984.1"/>
    <property type="molecule type" value="Transcribed_RNA"/>
</dbReference>
<proteinExistence type="predicted"/>
<protein>
    <submittedName>
        <fullName evidence="1">Uncharacterized protein</fullName>
    </submittedName>
</protein>
<sequence length="59" mass="6960">MTTTLVRWHHRRLWSLRTLKMKMKTIAITVSQRILKGSITQIAAHQEVPTTIVEFMWSP</sequence>
<name>A0A0A9CRL0_ARUDO</name>
<organism evidence="1">
    <name type="scientific">Arundo donax</name>
    <name type="common">Giant reed</name>
    <name type="synonym">Donax arundinaceus</name>
    <dbReference type="NCBI Taxonomy" id="35708"/>
    <lineage>
        <taxon>Eukaryota</taxon>
        <taxon>Viridiplantae</taxon>
        <taxon>Streptophyta</taxon>
        <taxon>Embryophyta</taxon>
        <taxon>Tracheophyta</taxon>
        <taxon>Spermatophyta</taxon>
        <taxon>Magnoliopsida</taxon>
        <taxon>Liliopsida</taxon>
        <taxon>Poales</taxon>
        <taxon>Poaceae</taxon>
        <taxon>PACMAD clade</taxon>
        <taxon>Arundinoideae</taxon>
        <taxon>Arundineae</taxon>
        <taxon>Arundo</taxon>
    </lineage>
</organism>
<accession>A0A0A9CRL0</accession>